<feature type="domain" description="Cytochrome c" evidence="6">
    <location>
        <begin position="47"/>
        <end position="137"/>
    </location>
</feature>
<keyword evidence="3 4" id="KW-0408">Iron</keyword>
<dbReference type="PROSITE" id="PS51007">
    <property type="entry name" value="CYTC"/>
    <property type="match status" value="1"/>
</dbReference>
<proteinExistence type="predicted"/>
<reference evidence="7 8" key="1">
    <citation type="submission" date="2023-12" db="EMBL/GenBank/DDBJ databases">
        <title>A. evansii MAY27, complete genome.</title>
        <authorList>
            <person name="Wang Y."/>
        </authorList>
    </citation>
    <scope>NUCLEOTIDE SEQUENCE [LARGE SCALE GENOMIC DNA]</scope>
    <source>
        <strain evidence="7 8">MAY27</strain>
    </source>
</reference>
<evidence type="ECO:0000313" key="7">
    <source>
        <dbReference type="EMBL" id="WRL45408.1"/>
    </source>
</evidence>
<keyword evidence="1 4" id="KW-0349">Heme</keyword>
<evidence type="ECO:0000313" key="8">
    <source>
        <dbReference type="Proteomes" id="UP001626593"/>
    </source>
</evidence>
<evidence type="ECO:0000256" key="1">
    <source>
        <dbReference type="ARBA" id="ARBA00022617"/>
    </source>
</evidence>
<evidence type="ECO:0000256" key="5">
    <source>
        <dbReference type="SAM" id="SignalP"/>
    </source>
</evidence>
<protein>
    <submittedName>
        <fullName evidence="7">DUF1924 domain-containing protein</fullName>
    </submittedName>
</protein>
<dbReference type="InterPro" id="IPR015170">
    <property type="entry name" value="DUF1924_SHP"/>
</dbReference>
<dbReference type="RefSeq" id="WP_169126163.1">
    <property type="nucleotide sequence ID" value="NZ_CAWPLS010000330.1"/>
</dbReference>
<keyword evidence="2 4" id="KW-0479">Metal-binding</keyword>
<dbReference type="InterPro" id="IPR009056">
    <property type="entry name" value="Cyt_c-like_dom"/>
</dbReference>
<sequence length="138" mass="14882">MKRHTLWILLAGTAVLAGGVARAAETPADFLARYQNEARQSAPGFSASAERGEKFFTTTHGGEWSCSTCHTKNPAARGKHANTGKAIEPMAPAANPERLASTRSVEKWFGRNCKDVLGRVCTPAEKADVVAWLMNSPR</sequence>
<dbReference type="InterPro" id="IPR036909">
    <property type="entry name" value="Cyt_c-like_dom_sf"/>
</dbReference>
<name>A0ABZ1AHR5_AROEV</name>
<dbReference type="SUPFAM" id="SSF46626">
    <property type="entry name" value="Cytochrome c"/>
    <property type="match status" value="1"/>
</dbReference>
<evidence type="ECO:0000256" key="3">
    <source>
        <dbReference type="ARBA" id="ARBA00023004"/>
    </source>
</evidence>
<dbReference type="Gene3D" id="1.10.760.10">
    <property type="entry name" value="Cytochrome c-like domain"/>
    <property type="match status" value="1"/>
</dbReference>
<feature type="chain" id="PRO_5045467097" evidence="5">
    <location>
        <begin position="24"/>
        <end position="138"/>
    </location>
</feature>
<organism evidence="7 8">
    <name type="scientific">Aromatoleum evansii</name>
    <name type="common">Azoarcus evansii</name>
    <dbReference type="NCBI Taxonomy" id="59406"/>
    <lineage>
        <taxon>Bacteria</taxon>
        <taxon>Pseudomonadati</taxon>
        <taxon>Pseudomonadota</taxon>
        <taxon>Betaproteobacteria</taxon>
        <taxon>Rhodocyclales</taxon>
        <taxon>Rhodocyclaceae</taxon>
        <taxon>Aromatoleum</taxon>
    </lineage>
</organism>
<evidence type="ECO:0000256" key="2">
    <source>
        <dbReference type="ARBA" id="ARBA00022723"/>
    </source>
</evidence>
<gene>
    <name evidence="7" type="ORF">U5817_19690</name>
</gene>
<feature type="signal peptide" evidence="5">
    <location>
        <begin position="1"/>
        <end position="23"/>
    </location>
</feature>
<dbReference type="EMBL" id="CP141259">
    <property type="protein sequence ID" value="WRL45408.1"/>
    <property type="molecule type" value="Genomic_DNA"/>
</dbReference>
<keyword evidence="5" id="KW-0732">Signal</keyword>
<evidence type="ECO:0000259" key="6">
    <source>
        <dbReference type="PROSITE" id="PS51007"/>
    </source>
</evidence>
<keyword evidence="8" id="KW-1185">Reference proteome</keyword>
<accession>A0ABZ1AHR5</accession>
<dbReference type="Proteomes" id="UP001626593">
    <property type="component" value="Chromosome"/>
</dbReference>
<dbReference type="Pfam" id="PF09086">
    <property type="entry name" value="DUF1924"/>
    <property type="match status" value="1"/>
</dbReference>
<evidence type="ECO:0000256" key="4">
    <source>
        <dbReference type="PROSITE-ProRule" id="PRU00433"/>
    </source>
</evidence>